<evidence type="ECO:0000313" key="4">
    <source>
        <dbReference type="Proteomes" id="UP000242687"/>
    </source>
</evidence>
<evidence type="ECO:0000313" key="3">
    <source>
        <dbReference type="EMBL" id="PJJ80527.1"/>
    </source>
</evidence>
<dbReference type="InterPro" id="IPR008258">
    <property type="entry name" value="Transglycosylase_SLT_dom_1"/>
</dbReference>
<name>A0A2H9VQC1_9SPHI</name>
<evidence type="ECO:0000256" key="1">
    <source>
        <dbReference type="ARBA" id="ARBA00007734"/>
    </source>
</evidence>
<gene>
    <name evidence="3" type="ORF">CLV57_3678</name>
</gene>
<evidence type="ECO:0000259" key="2">
    <source>
        <dbReference type="Pfam" id="PF01464"/>
    </source>
</evidence>
<dbReference type="Gene3D" id="1.10.530.10">
    <property type="match status" value="1"/>
</dbReference>
<sequence length="261" mass="29385">MMKKHLVTCSVIVVLLIILKLNTASTVITKPEPKIAQPVITEVPAFVVNNTTEDADNGYSFANEALPVNATVYNKLQKSLKKHSYKHIQSNILHAKALKLFPIIEPILKAYGIPEDFKYLPLVESGLKEGTSPKGAAGLWQFMPGTARTYGLRVNKKVDERKNVEKSTIAACRYLKDLYNEFNSWTLAAAAYNNGSVKLERAISKQSEDNYFMMKLNRETGAYVYSIIAMKEIIKKPKKHGYSEYYAYVNTSPKNFIGTYN</sequence>
<organism evidence="3 4">
    <name type="scientific">Mucilaginibacter auburnensis</name>
    <dbReference type="NCBI Taxonomy" id="1457233"/>
    <lineage>
        <taxon>Bacteria</taxon>
        <taxon>Pseudomonadati</taxon>
        <taxon>Bacteroidota</taxon>
        <taxon>Sphingobacteriia</taxon>
        <taxon>Sphingobacteriales</taxon>
        <taxon>Sphingobacteriaceae</taxon>
        <taxon>Mucilaginibacter</taxon>
    </lineage>
</organism>
<dbReference type="InterPro" id="IPR023346">
    <property type="entry name" value="Lysozyme-like_dom_sf"/>
</dbReference>
<feature type="domain" description="Transglycosylase SLT" evidence="2">
    <location>
        <begin position="114"/>
        <end position="209"/>
    </location>
</feature>
<dbReference type="EMBL" id="PGFJ01000002">
    <property type="protein sequence ID" value="PJJ80527.1"/>
    <property type="molecule type" value="Genomic_DNA"/>
</dbReference>
<dbReference type="PANTHER" id="PTHR37423:SF2">
    <property type="entry name" value="MEMBRANE-BOUND LYTIC MUREIN TRANSGLYCOSYLASE C"/>
    <property type="match status" value="1"/>
</dbReference>
<dbReference type="RefSeq" id="WP_100342798.1">
    <property type="nucleotide sequence ID" value="NZ_PGFJ01000002.1"/>
</dbReference>
<dbReference type="AlphaFoldDB" id="A0A2H9VQC1"/>
<reference evidence="3 4" key="1">
    <citation type="submission" date="2017-11" db="EMBL/GenBank/DDBJ databases">
        <title>Genomic Encyclopedia of Archaeal and Bacterial Type Strains, Phase II (KMG-II): From Individual Species to Whole Genera.</title>
        <authorList>
            <person name="Goeker M."/>
        </authorList>
    </citation>
    <scope>NUCLEOTIDE SEQUENCE [LARGE SCALE GENOMIC DNA]</scope>
    <source>
        <strain evidence="3 4">DSM 28175</strain>
    </source>
</reference>
<dbReference type="Proteomes" id="UP000242687">
    <property type="component" value="Unassembled WGS sequence"/>
</dbReference>
<comment type="caution">
    <text evidence="3">The sequence shown here is derived from an EMBL/GenBank/DDBJ whole genome shotgun (WGS) entry which is preliminary data.</text>
</comment>
<dbReference type="Pfam" id="PF01464">
    <property type="entry name" value="SLT"/>
    <property type="match status" value="1"/>
</dbReference>
<protein>
    <submittedName>
        <fullName evidence="3">Transglycosylase-like protein with SLT domain</fullName>
    </submittedName>
</protein>
<dbReference type="OrthoDB" id="9815002at2"/>
<dbReference type="PANTHER" id="PTHR37423">
    <property type="entry name" value="SOLUBLE LYTIC MUREIN TRANSGLYCOSYLASE-RELATED"/>
    <property type="match status" value="1"/>
</dbReference>
<dbReference type="SUPFAM" id="SSF53955">
    <property type="entry name" value="Lysozyme-like"/>
    <property type="match status" value="1"/>
</dbReference>
<proteinExistence type="inferred from homology"/>
<accession>A0A2H9VQC1</accession>
<keyword evidence="4" id="KW-1185">Reference proteome</keyword>
<dbReference type="CDD" id="cd16894">
    <property type="entry name" value="MltD-like"/>
    <property type="match status" value="1"/>
</dbReference>
<comment type="similarity">
    <text evidence="1">Belongs to the transglycosylase Slt family.</text>
</comment>